<comment type="caution">
    <text evidence="1">The sequence shown here is derived from an EMBL/GenBank/DDBJ whole genome shotgun (WGS) entry which is preliminary data.</text>
</comment>
<dbReference type="RefSeq" id="WP_129971413.1">
    <property type="nucleotide sequence ID" value="NZ_JACCEW010000008.1"/>
</dbReference>
<dbReference type="OrthoDB" id="9929170at2"/>
<evidence type="ECO:0000313" key="2">
    <source>
        <dbReference type="Proteomes" id="UP000580517"/>
    </source>
</evidence>
<accession>A0A853FGR8</accession>
<protein>
    <submittedName>
        <fullName evidence="1">Uncharacterized protein</fullName>
    </submittedName>
</protein>
<sequence length="77" mass="8441">MSLRAQSPVVWIQIRNILLRAPGDGWMSWEDLLEAIERRDIDTGGWPAGACAAAVQAGYIEKRGLAYRAVRGTGNTL</sequence>
<dbReference type="EMBL" id="JACCEW010000008">
    <property type="protein sequence ID" value="NYT38908.1"/>
    <property type="molecule type" value="Genomic_DNA"/>
</dbReference>
<organism evidence="1 2">
    <name type="scientific">Allopusillimonas soli</name>
    <dbReference type="NCBI Taxonomy" id="659016"/>
    <lineage>
        <taxon>Bacteria</taxon>
        <taxon>Pseudomonadati</taxon>
        <taxon>Pseudomonadota</taxon>
        <taxon>Betaproteobacteria</taxon>
        <taxon>Burkholderiales</taxon>
        <taxon>Alcaligenaceae</taxon>
        <taxon>Allopusillimonas</taxon>
    </lineage>
</organism>
<dbReference type="Proteomes" id="UP000580517">
    <property type="component" value="Unassembled WGS sequence"/>
</dbReference>
<reference evidence="1 2" key="1">
    <citation type="submission" date="2020-07" db="EMBL/GenBank/DDBJ databases">
        <title>Taxonomic revisions and descriptions of new bacterial species based on genomic comparisons in the high-G+C-content subgroup of the family Alcaligenaceae.</title>
        <authorList>
            <person name="Szabo A."/>
            <person name="Felfoldi T."/>
        </authorList>
    </citation>
    <scope>NUCLEOTIDE SEQUENCE [LARGE SCALE GENOMIC DNA]</scope>
    <source>
        <strain evidence="1 2">DSM 25264</strain>
    </source>
</reference>
<gene>
    <name evidence="1" type="ORF">H0A68_18690</name>
</gene>
<name>A0A853FGR8_9BURK</name>
<evidence type="ECO:0000313" key="1">
    <source>
        <dbReference type="EMBL" id="NYT38908.1"/>
    </source>
</evidence>
<keyword evidence="2" id="KW-1185">Reference proteome</keyword>
<proteinExistence type="predicted"/>
<dbReference type="AlphaFoldDB" id="A0A853FGR8"/>